<gene>
    <name evidence="4" type="ORF">ACFOLH_05300</name>
</gene>
<dbReference type="SMART" id="SM00267">
    <property type="entry name" value="GGDEF"/>
    <property type="match status" value="1"/>
</dbReference>
<keyword evidence="5" id="KW-1185">Reference proteome</keyword>
<dbReference type="RefSeq" id="WP_340294667.1">
    <property type="nucleotide sequence ID" value="NZ_JBBEOI010000175.1"/>
</dbReference>
<dbReference type="PROSITE" id="PS50112">
    <property type="entry name" value="PAS"/>
    <property type="match status" value="2"/>
</dbReference>
<dbReference type="InterPro" id="IPR043128">
    <property type="entry name" value="Rev_trsase/Diguanyl_cyclase"/>
</dbReference>
<feature type="domain" description="PAS" evidence="2">
    <location>
        <begin position="407"/>
        <end position="477"/>
    </location>
</feature>
<dbReference type="CDD" id="cd01949">
    <property type="entry name" value="GGDEF"/>
    <property type="match status" value="1"/>
</dbReference>
<feature type="domain" description="PAS" evidence="2">
    <location>
        <begin position="159"/>
        <end position="223"/>
    </location>
</feature>
<dbReference type="Proteomes" id="UP001595685">
    <property type="component" value="Unassembled WGS sequence"/>
</dbReference>
<organism evidence="4 5">
    <name type="scientific">Aquipuribacter hungaricus</name>
    <dbReference type="NCBI Taxonomy" id="545624"/>
    <lineage>
        <taxon>Bacteria</taxon>
        <taxon>Bacillati</taxon>
        <taxon>Actinomycetota</taxon>
        <taxon>Actinomycetes</taxon>
        <taxon>Micrococcales</taxon>
        <taxon>Intrasporangiaceae</taxon>
        <taxon>Aquipuribacter</taxon>
    </lineage>
</organism>
<dbReference type="SUPFAM" id="SSF55785">
    <property type="entry name" value="PYP-like sensor domain (PAS domain)"/>
    <property type="match status" value="4"/>
</dbReference>
<evidence type="ECO:0000256" key="1">
    <source>
        <dbReference type="SAM" id="MobiDB-lite"/>
    </source>
</evidence>
<dbReference type="SMART" id="SM00091">
    <property type="entry name" value="PAS"/>
    <property type="match status" value="4"/>
</dbReference>
<dbReference type="Gene3D" id="3.30.70.270">
    <property type="match status" value="1"/>
</dbReference>
<dbReference type="PROSITE" id="PS50887">
    <property type="entry name" value="GGDEF"/>
    <property type="match status" value="1"/>
</dbReference>
<dbReference type="SUPFAM" id="SSF55073">
    <property type="entry name" value="Nucleotide cyclase"/>
    <property type="match status" value="1"/>
</dbReference>
<evidence type="ECO:0000259" key="2">
    <source>
        <dbReference type="PROSITE" id="PS50112"/>
    </source>
</evidence>
<dbReference type="InterPro" id="IPR029787">
    <property type="entry name" value="Nucleotide_cyclase"/>
</dbReference>
<dbReference type="InterPro" id="IPR013655">
    <property type="entry name" value="PAS_fold_3"/>
</dbReference>
<dbReference type="NCBIfam" id="TIGR00229">
    <property type="entry name" value="sensory_box"/>
    <property type="match status" value="1"/>
</dbReference>
<feature type="region of interest" description="Disordered" evidence="1">
    <location>
        <begin position="1"/>
        <end position="27"/>
    </location>
</feature>
<accession>A0ABV7WD99</accession>
<dbReference type="PANTHER" id="PTHR44757">
    <property type="entry name" value="DIGUANYLATE CYCLASE DGCP"/>
    <property type="match status" value="1"/>
</dbReference>
<dbReference type="CDD" id="cd00130">
    <property type="entry name" value="PAS"/>
    <property type="match status" value="3"/>
</dbReference>
<dbReference type="Gene3D" id="3.30.450.20">
    <property type="entry name" value="PAS domain"/>
    <property type="match status" value="4"/>
</dbReference>
<protein>
    <submittedName>
        <fullName evidence="4">PAS domain-containing protein</fullName>
    </submittedName>
</protein>
<dbReference type="Pfam" id="PF00990">
    <property type="entry name" value="GGDEF"/>
    <property type="match status" value="1"/>
</dbReference>
<dbReference type="Pfam" id="PF00989">
    <property type="entry name" value="PAS"/>
    <property type="match status" value="1"/>
</dbReference>
<dbReference type="InterPro" id="IPR000014">
    <property type="entry name" value="PAS"/>
</dbReference>
<proteinExistence type="predicted"/>
<dbReference type="InterPro" id="IPR052155">
    <property type="entry name" value="Biofilm_reg_signaling"/>
</dbReference>
<dbReference type="Pfam" id="PF13426">
    <property type="entry name" value="PAS_9"/>
    <property type="match status" value="1"/>
</dbReference>
<dbReference type="InterPro" id="IPR013767">
    <property type="entry name" value="PAS_fold"/>
</dbReference>
<feature type="compositionally biased region" description="Low complexity" evidence="1">
    <location>
        <begin position="16"/>
        <end position="27"/>
    </location>
</feature>
<dbReference type="EMBL" id="JBHRWW010000002">
    <property type="protein sequence ID" value="MFC3687755.1"/>
    <property type="molecule type" value="Genomic_DNA"/>
</dbReference>
<sequence length="706" mass="73729">MTDTSLVPAARPRPEGTPGLTGAAHAPGTTAPAAAMVAALGQGVLLHDSVGRVTAADETAAGALRVGVHEVIGRTWHDPSWTLVRQDGRPLAGHEHPVMQVLSDGRPRHGTLVGLQEADGLRWLRFDVVMLAGTGPTVVGALVGDVTSQVHAGFALAVESVRSRRLLAPERDVLLRVSRWGRVVGASEACEDVLGRPVDDVVGCSVVELVSPADRPAVKARLDGLPFGEVAVMRVRVRRRGGERRWTRLGMRWTDANLSEAHVVLADEHDAVVAGAALAEVEGRLATVAALARETVGLHAADGTWTWVSDRASDDLGHAPADLVGRPLHDLVHRADSGRVDAAHAAAAAGDTATVRYRVQGADGAHRLVESVLSGHLDPGTGRLVELRSVTRPADDLARDEQHVDLAGQTLRRVLEQSPTGVLVLAPDGSWQTVNDAALRLLGQARGALAHRRHEDLLVGPGRDDVLDGLREVATGRREAWHGPAGYASGDGSTVAVRLTASAVGADGTPGTDPATLVVHVEAERAVAAPGAGHGVPADDGLTGLRPTDLAVDRLVNALERSTRTGRSVGVVWIVLDGLEDLVAQHGPAAGDSVLVEVSTRLRRTIRLGDTLARVGEDAFLLVCEDVHELEISRVAARVCACVDVPAPGTARGRVTASVGSAARPCSGTEHAPAVGEELVAAADTAASDVRRRGGAGWHHSKHTFV</sequence>
<evidence type="ECO:0000313" key="4">
    <source>
        <dbReference type="EMBL" id="MFC3687755.1"/>
    </source>
</evidence>
<dbReference type="NCBIfam" id="TIGR00254">
    <property type="entry name" value="GGDEF"/>
    <property type="match status" value="1"/>
</dbReference>
<name>A0ABV7WD99_9MICO</name>
<dbReference type="InterPro" id="IPR035965">
    <property type="entry name" value="PAS-like_dom_sf"/>
</dbReference>
<feature type="domain" description="GGDEF" evidence="3">
    <location>
        <begin position="567"/>
        <end position="703"/>
    </location>
</feature>
<comment type="caution">
    <text evidence="4">The sequence shown here is derived from an EMBL/GenBank/DDBJ whole genome shotgun (WGS) entry which is preliminary data.</text>
</comment>
<dbReference type="PANTHER" id="PTHR44757:SF2">
    <property type="entry name" value="BIOFILM ARCHITECTURE MAINTENANCE PROTEIN MBAA"/>
    <property type="match status" value="1"/>
</dbReference>
<dbReference type="InterPro" id="IPR000160">
    <property type="entry name" value="GGDEF_dom"/>
</dbReference>
<dbReference type="Pfam" id="PF08447">
    <property type="entry name" value="PAS_3"/>
    <property type="match status" value="1"/>
</dbReference>
<evidence type="ECO:0000259" key="3">
    <source>
        <dbReference type="PROSITE" id="PS50887"/>
    </source>
</evidence>
<reference evidence="5" key="1">
    <citation type="journal article" date="2019" name="Int. J. Syst. Evol. Microbiol.">
        <title>The Global Catalogue of Microorganisms (GCM) 10K type strain sequencing project: providing services to taxonomists for standard genome sequencing and annotation.</title>
        <authorList>
            <consortium name="The Broad Institute Genomics Platform"/>
            <consortium name="The Broad Institute Genome Sequencing Center for Infectious Disease"/>
            <person name="Wu L."/>
            <person name="Ma J."/>
        </authorList>
    </citation>
    <scope>NUCLEOTIDE SEQUENCE [LARGE SCALE GENOMIC DNA]</scope>
    <source>
        <strain evidence="5">NCAIM B.02333</strain>
    </source>
</reference>
<evidence type="ECO:0000313" key="5">
    <source>
        <dbReference type="Proteomes" id="UP001595685"/>
    </source>
</evidence>